<dbReference type="Proteomes" id="UP000824081">
    <property type="component" value="Unassembled WGS sequence"/>
</dbReference>
<dbReference type="GO" id="GO:0006298">
    <property type="term" value="P:mismatch repair"/>
    <property type="evidence" value="ECO:0007669"/>
    <property type="project" value="TreeGrafter"/>
</dbReference>
<name>A0A9D1MEV5_9FIRM</name>
<comment type="catalytic activity">
    <reaction evidence="6">
        <text>a 2'-deoxyadenosine in DNA + S-adenosyl-L-methionine = an N(6)-methyl-2'-deoxyadenosine in DNA + S-adenosyl-L-homocysteine + H(+)</text>
        <dbReference type="Rhea" id="RHEA:15197"/>
        <dbReference type="Rhea" id="RHEA-COMP:12418"/>
        <dbReference type="Rhea" id="RHEA-COMP:12419"/>
        <dbReference type="ChEBI" id="CHEBI:15378"/>
        <dbReference type="ChEBI" id="CHEBI:57856"/>
        <dbReference type="ChEBI" id="CHEBI:59789"/>
        <dbReference type="ChEBI" id="CHEBI:90615"/>
        <dbReference type="ChEBI" id="CHEBI:90616"/>
        <dbReference type="EC" id="2.1.1.72"/>
    </reaction>
</comment>
<dbReference type="GO" id="GO:0006310">
    <property type="term" value="P:DNA recombination"/>
    <property type="evidence" value="ECO:0007669"/>
    <property type="project" value="UniProtKB-KW"/>
</dbReference>
<dbReference type="InterPro" id="IPR011010">
    <property type="entry name" value="DNA_brk_join_enz"/>
</dbReference>
<dbReference type="AlphaFoldDB" id="A0A9D1MEV5"/>
<dbReference type="EC" id="2.1.1.72" evidence="1"/>
<dbReference type="GO" id="GO:0015074">
    <property type="term" value="P:DNA integration"/>
    <property type="evidence" value="ECO:0007669"/>
    <property type="project" value="InterPro"/>
</dbReference>
<reference evidence="8" key="1">
    <citation type="submission" date="2020-10" db="EMBL/GenBank/DDBJ databases">
        <authorList>
            <person name="Gilroy R."/>
        </authorList>
    </citation>
    <scope>NUCLEOTIDE SEQUENCE</scope>
    <source>
        <strain evidence="8">11687</strain>
    </source>
</reference>
<evidence type="ECO:0000256" key="3">
    <source>
        <dbReference type="ARBA" id="ARBA00022679"/>
    </source>
</evidence>
<keyword evidence="2 8" id="KW-0489">Methyltransferase</keyword>
<proteinExistence type="predicted"/>
<evidence type="ECO:0000256" key="6">
    <source>
        <dbReference type="ARBA" id="ARBA00047942"/>
    </source>
</evidence>
<dbReference type="GO" id="GO:0009307">
    <property type="term" value="P:DNA restriction-modification system"/>
    <property type="evidence" value="ECO:0007669"/>
    <property type="project" value="InterPro"/>
</dbReference>
<reference evidence="8" key="2">
    <citation type="journal article" date="2021" name="PeerJ">
        <title>Extensive microbial diversity within the chicken gut microbiome revealed by metagenomics and culture.</title>
        <authorList>
            <person name="Gilroy R."/>
            <person name="Ravi A."/>
            <person name="Getino M."/>
            <person name="Pursley I."/>
            <person name="Horton D.L."/>
            <person name="Alikhan N.F."/>
            <person name="Baker D."/>
            <person name="Gharbi K."/>
            <person name="Hall N."/>
            <person name="Watson M."/>
            <person name="Adriaenssens E.M."/>
            <person name="Foster-Nyarko E."/>
            <person name="Jarju S."/>
            <person name="Secka A."/>
            <person name="Antonio M."/>
            <person name="Oren A."/>
            <person name="Chaudhuri R.R."/>
            <person name="La Ragione R."/>
            <person name="Hildebrand F."/>
            <person name="Pallen M.J."/>
        </authorList>
    </citation>
    <scope>NUCLEOTIDE SEQUENCE</scope>
    <source>
        <strain evidence="8">11687</strain>
    </source>
</reference>
<dbReference type="InterPro" id="IPR012327">
    <property type="entry name" value="MeTrfase_D12"/>
</dbReference>
<dbReference type="InterPro" id="IPR013762">
    <property type="entry name" value="Integrase-like_cat_sf"/>
</dbReference>
<protein>
    <recommendedName>
        <fullName evidence="1">site-specific DNA-methyltransferase (adenine-specific)</fullName>
        <ecNumber evidence="1">2.1.1.72</ecNumber>
    </recommendedName>
</protein>
<sequence length="188" mass="21690">MILNSSEKKIHGSIDRLGNNDFIYCDPPYLITTGSYNDGNRGFKDWKEQEENDLLEWLDKANAQGAKFALSNMFSYLGKNNEILIEWAKKYNVHYIDSDYSNCNYQLKDKTNSNSVEVLLRHNGARMEDIQRWLGHSTIGTTEKIYAHFEEEEHLVSAERIAKALQPDTDDSGEKLLSAPKRKSDFEM</sequence>
<accession>A0A9D1MEV5</accession>
<dbReference type="PANTHER" id="PTHR30481">
    <property type="entry name" value="DNA ADENINE METHYLASE"/>
    <property type="match status" value="1"/>
</dbReference>
<dbReference type="SUPFAM" id="SSF56349">
    <property type="entry name" value="DNA breaking-rejoining enzymes"/>
    <property type="match status" value="1"/>
</dbReference>
<gene>
    <name evidence="8" type="ORF">IAC57_02185</name>
</gene>
<dbReference type="Gene3D" id="1.10.443.10">
    <property type="entry name" value="Intergrase catalytic core"/>
    <property type="match status" value="1"/>
</dbReference>
<dbReference type="GO" id="GO:0032259">
    <property type="term" value="P:methylation"/>
    <property type="evidence" value="ECO:0007669"/>
    <property type="project" value="UniProtKB-KW"/>
</dbReference>
<dbReference type="Gene3D" id="3.40.50.150">
    <property type="entry name" value="Vaccinia Virus protein VP39"/>
    <property type="match status" value="1"/>
</dbReference>
<dbReference type="InterPro" id="IPR002052">
    <property type="entry name" value="DNA_methylase_N6_adenine_CS"/>
</dbReference>
<dbReference type="GO" id="GO:0043565">
    <property type="term" value="F:sequence-specific DNA binding"/>
    <property type="evidence" value="ECO:0007669"/>
    <property type="project" value="TreeGrafter"/>
</dbReference>
<dbReference type="PANTHER" id="PTHR30481:SF3">
    <property type="entry name" value="DNA ADENINE METHYLASE"/>
    <property type="match status" value="1"/>
</dbReference>
<dbReference type="GO" id="GO:0009007">
    <property type="term" value="F:site-specific DNA-methyltransferase (adenine-specific) activity"/>
    <property type="evidence" value="ECO:0007669"/>
    <property type="project" value="UniProtKB-EC"/>
</dbReference>
<evidence type="ECO:0000256" key="1">
    <source>
        <dbReference type="ARBA" id="ARBA00011900"/>
    </source>
</evidence>
<dbReference type="PROSITE" id="PS00092">
    <property type="entry name" value="N6_MTASE"/>
    <property type="match status" value="1"/>
</dbReference>
<dbReference type="GO" id="GO:1904047">
    <property type="term" value="F:S-adenosyl-L-methionine binding"/>
    <property type="evidence" value="ECO:0007669"/>
    <property type="project" value="TreeGrafter"/>
</dbReference>
<dbReference type="EMBL" id="DVMZ01000059">
    <property type="protein sequence ID" value="HIU58889.1"/>
    <property type="molecule type" value="Genomic_DNA"/>
</dbReference>
<keyword evidence="5" id="KW-0233">DNA recombination</keyword>
<evidence type="ECO:0000256" key="5">
    <source>
        <dbReference type="ARBA" id="ARBA00023172"/>
    </source>
</evidence>
<feature type="region of interest" description="Disordered" evidence="7">
    <location>
        <begin position="164"/>
        <end position="188"/>
    </location>
</feature>
<evidence type="ECO:0000256" key="7">
    <source>
        <dbReference type="SAM" id="MobiDB-lite"/>
    </source>
</evidence>
<keyword evidence="3" id="KW-0808">Transferase</keyword>
<dbReference type="SUPFAM" id="SSF53335">
    <property type="entry name" value="S-adenosyl-L-methionine-dependent methyltransferases"/>
    <property type="match status" value="1"/>
</dbReference>
<evidence type="ECO:0000256" key="2">
    <source>
        <dbReference type="ARBA" id="ARBA00022603"/>
    </source>
</evidence>
<dbReference type="Pfam" id="PF02086">
    <property type="entry name" value="MethyltransfD12"/>
    <property type="match status" value="1"/>
</dbReference>
<comment type="caution">
    <text evidence="8">The sequence shown here is derived from an EMBL/GenBank/DDBJ whole genome shotgun (WGS) entry which is preliminary data.</text>
</comment>
<evidence type="ECO:0000256" key="4">
    <source>
        <dbReference type="ARBA" id="ARBA00022691"/>
    </source>
</evidence>
<keyword evidence="4" id="KW-0949">S-adenosyl-L-methionine</keyword>
<organism evidence="8 9">
    <name type="scientific">Candidatus Scatosoma pullistercoris</name>
    <dbReference type="NCBI Taxonomy" id="2840934"/>
    <lineage>
        <taxon>Bacteria</taxon>
        <taxon>Bacillati</taxon>
        <taxon>Bacillota</taxon>
        <taxon>Clostridia</taxon>
        <taxon>Candidatus Scatosoma</taxon>
    </lineage>
</organism>
<evidence type="ECO:0000313" key="9">
    <source>
        <dbReference type="Proteomes" id="UP000824081"/>
    </source>
</evidence>
<evidence type="ECO:0000313" key="8">
    <source>
        <dbReference type="EMBL" id="HIU58889.1"/>
    </source>
</evidence>
<dbReference type="InterPro" id="IPR029063">
    <property type="entry name" value="SAM-dependent_MTases_sf"/>
</dbReference>